<dbReference type="InterPro" id="IPR000571">
    <property type="entry name" value="Znf_CCCH"/>
</dbReference>
<evidence type="ECO:0000313" key="11">
    <source>
        <dbReference type="EMBL" id="ODQ67761.1"/>
    </source>
</evidence>
<dbReference type="GO" id="GO:0006397">
    <property type="term" value="P:mRNA processing"/>
    <property type="evidence" value="ECO:0007669"/>
    <property type="project" value="UniProtKB-KW"/>
</dbReference>
<gene>
    <name evidence="7" type="primary">PAN3</name>
    <name evidence="11" type="ORF">NADFUDRAFT_80926</name>
</gene>
<evidence type="ECO:0000256" key="8">
    <source>
        <dbReference type="PROSITE-ProRule" id="PRU00723"/>
    </source>
</evidence>
<comment type="domain">
    <text evidence="7">Contains a pseudokinase domain. The protein kinase domain is predicted to be catalytically inactive because some of the residues important for catalytic activity are substituted and it lacks the equivalent of the binding site for a peptide substrate. However, it has retained an ATP-binding site and ATP-binding is required for mRNA degradation, stimulating the activity of the PAN2 nuclease in vitro. The nucleotide-binding site is juxtaposed to the RNase active site of PAN2 in the complex and may actually bind nucleosides of a poly(A) RNA rather than ATP, feeding the poly(A)-tail to the active site of the deadenylase and thus increasing the efficiency with which this distributive enzyme degrades oligo(A) RNAs.</text>
</comment>
<dbReference type="GO" id="GO:0005524">
    <property type="term" value="F:ATP binding"/>
    <property type="evidence" value="ECO:0007669"/>
    <property type="project" value="UniProtKB-UniRule"/>
</dbReference>
<organism evidence="11 12">
    <name type="scientific">Nadsonia fulvescens var. elongata DSM 6958</name>
    <dbReference type="NCBI Taxonomy" id="857566"/>
    <lineage>
        <taxon>Eukaryota</taxon>
        <taxon>Fungi</taxon>
        <taxon>Dikarya</taxon>
        <taxon>Ascomycota</taxon>
        <taxon>Saccharomycotina</taxon>
        <taxon>Dipodascomycetes</taxon>
        <taxon>Dipodascales</taxon>
        <taxon>Dipodascales incertae sedis</taxon>
        <taxon>Nadsonia</taxon>
    </lineage>
</organism>
<dbReference type="Pfam" id="PF00069">
    <property type="entry name" value="Pkinase"/>
    <property type="match status" value="1"/>
</dbReference>
<keyword evidence="4 7" id="KW-0547">Nucleotide-binding</keyword>
<keyword evidence="3 7" id="KW-0507">mRNA processing</keyword>
<dbReference type="PANTHER" id="PTHR12272:SF11">
    <property type="entry name" value="PAN2-PAN3 DEADENYLATION COMPLEX SUBUNIT PAN3"/>
    <property type="match status" value="1"/>
</dbReference>
<dbReference type="STRING" id="857566.A0A1E3PQS4"/>
<dbReference type="FunFam" id="1.10.287.3700:FF:000001">
    <property type="entry name" value="PAN2-PAN3 deadenylation complex subunit PAN3"/>
    <property type="match status" value="1"/>
</dbReference>
<keyword evidence="6 7" id="KW-0175">Coiled coil</keyword>
<dbReference type="Proteomes" id="UP000095009">
    <property type="component" value="Unassembled WGS sequence"/>
</dbReference>
<feature type="domain" description="Protein kinase" evidence="9">
    <location>
        <begin position="272"/>
        <end position="546"/>
    </location>
</feature>
<feature type="binding site" evidence="7">
    <location>
        <position position="301"/>
    </location>
    <ligand>
        <name>ATP</name>
        <dbReference type="ChEBI" id="CHEBI:30616"/>
    </ligand>
</feature>
<feature type="binding site" evidence="7">
    <location>
        <begin position="402"/>
        <end position="403"/>
    </location>
    <ligand>
        <name>ATP</name>
        <dbReference type="ChEBI" id="CHEBI:30616"/>
    </ligand>
</feature>
<dbReference type="SMART" id="SM00220">
    <property type="entry name" value="S_TKc"/>
    <property type="match status" value="1"/>
</dbReference>
<dbReference type="Pfam" id="PF18101">
    <property type="entry name" value="Pan3_CK"/>
    <property type="match status" value="1"/>
</dbReference>
<dbReference type="SUPFAM" id="SSF56112">
    <property type="entry name" value="Protein kinase-like (PK-like)"/>
    <property type="match status" value="1"/>
</dbReference>
<dbReference type="InterPro" id="IPR041332">
    <property type="entry name" value="Pan3_CK"/>
</dbReference>
<dbReference type="Pfam" id="PF25586">
    <property type="entry name" value="zf-CCCH_PAN3"/>
    <property type="match status" value="1"/>
</dbReference>
<dbReference type="GO" id="GO:0000289">
    <property type="term" value="P:nuclear-transcribed mRNA poly(A) tail shortening"/>
    <property type="evidence" value="ECO:0007669"/>
    <property type="project" value="UniProtKB-UniRule"/>
</dbReference>
<keyword evidence="5 7" id="KW-0067">ATP-binding</keyword>
<evidence type="ECO:0000256" key="3">
    <source>
        <dbReference type="ARBA" id="ARBA00022664"/>
    </source>
</evidence>
<dbReference type="Gene3D" id="1.10.510.10">
    <property type="entry name" value="Transferase(Phosphotransferase) domain 1"/>
    <property type="match status" value="1"/>
</dbReference>
<dbReference type="GO" id="GO:0004672">
    <property type="term" value="F:protein kinase activity"/>
    <property type="evidence" value="ECO:0007669"/>
    <property type="project" value="InterPro"/>
</dbReference>
<dbReference type="PANTHER" id="PTHR12272">
    <property type="entry name" value="DEADENYLATION COMPLEX SUBUNIT PAN3"/>
    <property type="match status" value="1"/>
</dbReference>
<dbReference type="InterPro" id="IPR011009">
    <property type="entry name" value="Kinase-like_dom_sf"/>
</dbReference>
<dbReference type="EMBL" id="KV454406">
    <property type="protein sequence ID" value="ODQ67761.1"/>
    <property type="molecule type" value="Genomic_DNA"/>
</dbReference>
<sequence length="634" mass="70823">MKSSTVGSPVFAPGALKTPLPLCRNILIHGYCKYSDKGCMFNHDRSKSTPGPNSNVAVSMSNAAVLPNDADSPLPSGLSKKRFNVDTPSFTPLFSSGASTPKTTLSPKVAEAAPFVPGSIATTFSFNLDENDNPLQSALFSAERNSRSKPVITGSGPPRAFVPSSTGVLSSRRDQDKLIEEFNPFMTDMAYANSRIMAGEVYPLTYHLNAPLPLKPCTTNHDKSVREFFIASDLRQILHDQNTATLKYMSPSSSSLPEYVLAYHSLVPLDTKKSSNKIGFGYNTSLYKTMSNNDGKYYAMRRLEGYRLENEKVMSAIRKWKTINSPNVVNIHESFTTKQFSDNSLVFIYDYYPLAKTLHEKHLTSETPNVDEKILWGYIVQILTALATIHESGLAARVVDLNKIIITSQNRIRLNSCGILDVLDFCADNFCAELRTQDFIDMGMLILSLAFGSQVSKSDQSQVQLALNKISPNYTPELINLIGSLLNPSQNMDATYLLSQMTDKLIDSINSSEYCQESLETELSRELENGRLVRLVSKLGFIDQRLEYTDDPKWSETGEKFFLKMFRDYVFHQDDELGKPVLDLAHVIKCLNKLDAGVDEKILLTSDDEKISIIVSYWEAKSCIESTFKDLRRT</sequence>
<dbReference type="GO" id="GO:0008143">
    <property type="term" value="F:poly(A) binding"/>
    <property type="evidence" value="ECO:0007669"/>
    <property type="project" value="TreeGrafter"/>
</dbReference>
<dbReference type="OrthoDB" id="204958at2759"/>
<comment type="subcellular location">
    <subcellularLocation>
        <location evidence="1 7">Cytoplasm</location>
    </subcellularLocation>
</comment>
<comment type="domain">
    <text evidence="7">The pseudokinase domain, the coiled-coil (CC), and C-terminal knob domain (CK) form a structural unit (PKC) that forms an extensive high-affinity interaction surface for PAN2.</text>
</comment>
<evidence type="ECO:0000256" key="2">
    <source>
        <dbReference type="ARBA" id="ARBA00022490"/>
    </source>
</evidence>
<dbReference type="GO" id="GO:0000932">
    <property type="term" value="C:P-body"/>
    <property type="evidence" value="ECO:0007669"/>
    <property type="project" value="TreeGrafter"/>
</dbReference>
<evidence type="ECO:0000256" key="1">
    <source>
        <dbReference type="ARBA" id="ARBA00004496"/>
    </source>
</evidence>
<comment type="domain">
    <text evidence="7">The N-terminal zinc finger binds to poly(A) RNA.</text>
</comment>
<evidence type="ECO:0000259" key="9">
    <source>
        <dbReference type="PROSITE" id="PS50011"/>
    </source>
</evidence>
<dbReference type="InterPro" id="IPR000719">
    <property type="entry name" value="Prot_kinase_dom"/>
</dbReference>
<feature type="binding site" evidence="7">
    <location>
        <begin position="350"/>
        <end position="357"/>
    </location>
    <ligand>
        <name>ATP</name>
        <dbReference type="ChEBI" id="CHEBI:30616"/>
    </ligand>
</feature>
<comment type="caution">
    <text evidence="7">Lacks conserved residue(s) required for the propagation of feature annotation.</text>
</comment>
<keyword evidence="8" id="KW-0863">Zinc-finger</keyword>
<feature type="region of interest" description="Knob domain" evidence="7">
    <location>
        <begin position="542"/>
        <end position="634"/>
    </location>
</feature>
<keyword evidence="8" id="KW-0862">Zinc</keyword>
<evidence type="ECO:0000256" key="5">
    <source>
        <dbReference type="ARBA" id="ARBA00022840"/>
    </source>
</evidence>
<dbReference type="PROSITE" id="PS50103">
    <property type="entry name" value="ZF_C3H1"/>
    <property type="match status" value="1"/>
</dbReference>
<keyword evidence="2 7" id="KW-0963">Cytoplasm</keyword>
<feature type="coiled-coil region" evidence="7">
    <location>
        <begin position="503"/>
        <end position="541"/>
    </location>
</feature>
<dbReference type="Gene3D" id="1.10.287.3700">
    <property type="match status" value="1"/>
</dbReference>
<comment type="subunit">
    <text evidence="7">Homodimer. Forms a heterotrimer with a catalytic subunit PAN2 to form the poly(A)-nuclease (PAN) deadenylation complex. Interacts (via PAM-2 motif) with poly(A)-binding protein PAB1 (via PABC domain), conferring substrate specificity of the enzyme complex.</text>
</comment>
<dbReference type="PROSITE" id="PS50011">
    <property type="entry name" value="PROTEIN_KINASE_DOM"/>
    <property type="match status" value="1"/>
</dbReference>
<comment type="similarity">
    <text evidence="7">Belongs to the protein kinase superfamily. PAN3 family.</text>
</comment>
<evidence type="ECO:0000259" key="10">
    <source>
        <dbReference type="PROSITE" id="PS50103"/>
    </source>
</evidence>
<proteinExistence type="inferred from homology"/>
<comment type="function">
    <text evidence="7">Regulatory subunit of the poly(A)-nuclease (PAN) deadenylation complex, one of two cytoplasmic mRNA deadenylases involved in mRNA turnover. PAN specifically shortens poly(A) tails of RNA and the activity is stimulated by poly(A)-binding protein PAB1. PAN deadenylation is followed by rapid degradation of the shortened mRNA tails by the CCR4-NOT complex. Deadenylated mRNAs are then degraded by two alternative mechanisms, namely exosome-mediated 3'-5' exonucleolytic degradation, or deadenlyation-dependent mRNA decaping and subsequent 5'-3' exonucleolytic degradation by XRN1. May also be involved in post-transcriptional maturation of mRNA poly(A) tails. PAN3 acts as a positive regulator for PAN activity, recruiting the catalytic subunit PAN2 to mRNA via its interaction with RNA and with PAB1.</text>
</comment>
<evidence type="ECO:0000256" key="6">
    <source>
        <dbReference type="ARBA" id="ARBA00023054"/>
    </source>
</evidence>
<protein>
    <recommendedName>
        <fullName evidence="7">PAN2-PAN3 deadenylation complex subunit PAN3</fullName>
    </recommendedName>
    <alternativeName>
        <fullName evidence="7">PAB1P-dependent poly(A)-specific ribonuclease</fullName>
    </alternativeName>
    <alternativeName>
        <fullName evidence="7">Poly(A)-nuclease deadenylation complex subunit 3</fullName>
        <shortName evidence="7">PAN deadenylation complex subunit 3</shortName>
    </alternativeName>
</protein>
<reference evidence="11 12" key="1">
    <citation type="journal article" date="2016" name="Proc. Natl. Acad. Sci. U.S.A.">
        <title>Comparative genomics of biotechnologically important yeasts.</title>
        <authorList>
            <person name="Riley R."/>
            <person name="Haridas S."/>
            <person name="Wolfe K.H."/>
            <person name="Lopes M.R."/>
            <person name="Hittinger C.T."/>
            <person name="Goeker M."/>
            <person name="Salamov A.A."/>
            <person name="Wisecaver J.H."/>
            <person name="Long T.M."/>
            <person name="Calvey C.H."/>
            <person name="Aerts A.L."/>
            <person name="Barry K.W."/>
            <person name="Choi C."/>
            <person name="Clum A."/>
            <person name="Coughlan A.Y."/>
            <person name="Deshpande S."/>
            <person name="Douglass A.P."/>
            <person name="Hanson S.J."/>
            <person name="Klenk H.-P."/>
            <person name="LaButti K.M."/>
            <person name="Lapidus A."/>
            <person name="Lindquist E.A."/>
            <person name="Lipzen A.M."/>
            <person name="Meier-Kolthoff J.P."/>
            <person name="Ohm R.A."/>
            <person name="Otillar R.P."/>
            <person name="Pangilinan J.L."/>
            <person name="Peng Y."/>
            <person name="Rokas A."/>
            <person name="Rosa C.A."/>
            <person name="Scheuner C."/>
            <person name="Sibirny A.A."/>
            <person name="Slot J.C."/>
            <person name="Stielow J.B."/>
            <person name="Sun H."/>
            <person name="Kurtzman C.P."/>
            <person name="Blackwell M."/>
            <person name="Grigoriev I.V."/>
            <person name="Jeffries T.W."/>
        </authorList>
    </citation>
    <scope>NUCLEOTIDE SEQUENCE [LARGE SCALE GENOMIC DNA]</scope>
    <source>
        <strain evidence="11 12">DSM 6958</strain>
    </source>
</reference>
<accession>A0A1E3PQS4</accession>
<keyword evidence="12" id="KW-1185">Reference proteome</keyword>
<dbReference type="GO" id="GO:0008270">
    <property type="term" value="F:zinc ion binding"/>
    <property type="evidence" value="ECO:0007669"/>
    <property type="project" value="UniProtKB-KW"/>
</dbReference>
<dbReference type="GO" id="GO:0031251">
    <property type="term" value="C:PAN complex"/>
    <property type="evidence" value="ECO:0007669"/>
    <property type="project" value="UniProtKB-UniRule"/>
</dbReference>
<evidence type="ECO:0000256" key="7">
    <source>
        <dbReference type="HAMAP-Rule" id="MF_03181"/>
    </source>
</evidence>
<dbReference type="Gene3D" id="1.20.5.5160">
    <property type="match status" value="1"/>
</dbReference>
<feature type="domain" description="C3H1-type" evidence="10">
    <location>
        <begin position="17"/>
        <end position="46"/>
    </location>
</feature>
<feature type="zinc finger region" description="C3H1-type" evidence="8">
    <location>
        <begin position="17"/>
        <end position="46"/>
    </location>
</feature>
<dbReference type="HAMAP" id="MF_03181">
    <property type="entry name" value="PAN3"/>
    <property type="match status" value="1"/>
</dbReference>
<name>A0A1E3PQS4_9ASCO</name>
<dbReference type="AlphaFoldDB" id="A0A1E3PQS4"/>
<evidence type="ECO:0000313" key="12">
    <source>
        <dbReference type="Proteomes" id="UP000095009"/>
    </source>
</evidence>
<keyword evidence="8" id="KW-0479">Metal-binding</keyword>
<dbReference type="Gene3D" id="6.10.250.3160">
    <property type="match status" value="1"/>
</dbReference>
<evidence type="ECO:0000256" key="4">
    <source>
        <dbReference type="ARBA" id="ARBA00022741"/>
    </source>
</evidence>
<dbReference type="InterPro" id="IPR030844">
    <property type="entry name" value="PAN3"/>
</dbReference>